<dbReference type="PANTHER" id="PTHR31623">
    <property type="entry name" value="F21J9.9"/>
    <property type="match status" value="1"/>
</dbReference>
<dbReference type="AlphaFoldDB" id="A0A2P5A5Z4"/>
<dbReference type="Gene3D" id="3.30.559.10">
    <property type="entry name" value="Chloramphenicol acetyltransferase-like domain"/>
    <property type="match status" value="2"/>
</dbReference>
<comment type="similarity">
    <text evidence="1">Belongs to the plant acyltransferase family.</text>
</comment>
<evidence type="ECO:0000256" key="2">
    <source>
        <dbReference type="ARBA" id="ARBA00022679"/>
    </source>
</evidence>
<protein>
    <submittedName>
        <fullName evidence="4">Transferase</fullName>
    </submittedName>
</protein>
<gene>
    <name evidence="4" type="ORF">PanWU01x14_365390</name>
</gene>
<dbReference type="InterPro" id="IPR023213">
    <property type="entry name" value="CAT-like_dom_sf"/>
</dbReference>
<evidence type="ECO:0000313" key="4">
    <source>
        <dbReference type="EMBL" id="PON31967.1"/>
    </source>
</evidence>
<keyword evidence="3" id="KW-0012">Acyltransferase</keyword>
<evidence type="ECO:0000313" key="5">
    <source>
        <dbReference type="Proteomes" id="UP000237105"/>
    </source>
</evidence>
<proteinExistence type="inferred from homology"/>
<evidence type="ECO:0000256" key="3">
    <source>
        <dbReference type="ARBA" id="ARBA00023315"/>
    </source>
</evidence>
<dbReference type="Pfam" id="PF02458">
    <property type="entry name" value="Transferase"/>
    <property type="match status" value="1"/>
</dbReference>
<keyword evidence="2 4" id="KW-0808">Transferase</keyword>
<evidence type="ECO:0000256" key="1">
    <source>
        <dbReference type="ARBA" id="ARBA00009861"/>
    </source>
</evidence>
<dbReference type="Proteomes" id="UP000237105">
    <property type="component" value="Unassembled WGS sequence"/>
</dbReference>
<keyword evidence="5" id="KW-1185">Reference proteome</keyword>
<organism evidence="4 5">
    <name type="scientific">Parasponia andersonii</name>
    <name type="common">Sponia andersonii</name>
    <dbReference type="NCBI Taxonomy" id="3476"/>
    <lineage>
        <taxon>Eukaryota</taxon>
        <taxon>Viridiplantae</taxon>
        <taxon>Streptophyta</taxon>
        <taxon>Embryophyta</taxon>
        <taxon>Tracheophyta</taxon>
        <taxon>Spermatophyta</taxon>
        <taxon>Magnoliopsida</taxon>
        <taxon>eudicotyledons</taxon>
        <taxon>Gunneridae</taxon>
        <taxon>Pentapetalae</taxon>
        <taxon>rosids</taxon>
        <taxon>fabids</taxon>
        <taxon>Rosales</taxon>
        <taxon>Cannabaceae</taxon>
        <taxon>Parasponia</taxon>
    </lineage>
</organism>
<reference evidence="5" key="1">
    <citation type="submission" date="2016-06" db="EMBL/GenBank/DDBJ databases">
        <title>Parallel loss of symbiosis genes in relatives of nitrogen-fixing non-legume Parasponia.</title>
        <authorList>
            <person name="Van Velzen R."/>
            <person name="Holmer R."/>
            <person name="Bu F."/>
            <person name="Rutten L."/>
            <person name="Van Zeijl A."/>
            <person name="Liu W."/>
            <person name="Santuari L."/>
            <person name="Cao Q."/>
            <person name="Sharma T."/>
            <person name="Shen D."/>
            <person name="Roswanjaya Y."/>
            <person name="Wardhani T."/>
            <person name="Kalhor M.S."/>
            <person name="Jansen J."/>
            <person name="Van den Hoogen J."/>
            <person name="Gungor B."/>
            <person name="Hartog M."/>
            <person name="Hontelez J."/>
            <person name="Verver J."/>
            <person name="Yang W.-C."/>
            <person name="Schijlen E."/>
            <person name="Repin R."/>
            <person name="Schilthuizen M."/>
            <person name="Schranz E."/>
            <person name="Heidstra R."/>
            <person name="Miyata K."/>
            <person name="Fedorova E."/>
            <person name="Kohlen W."/>
            <person name="Bisseling T."/>
            <person name="Smit S."/>
            <person name="Geurts R."/>
        </authorList>
    </citation>
    <scope>NUCLEOTIDE SEQUENCE [LARGE SCALE GENOMIC DNA]</scope>
    <source>
        <strain evidence="5">cv. WU1-14</strain>
    </source>
</reference>
<sequence length="458" mass="51252">MEVSIVSVEIIKPSTPTHHLKPYKLCIFDQLIPVTYVSIILFYPIADPNVDISKTLTKLKESLSETLNLYYPFSGRTKHNLYVDDFLAGVLFLEASVKCKMSEFFKIEETELQNQLVPFQIFCLEKTSDVFPIAFQWNVFSCGGIALGVSMCHKNGDGATLSNFLNSWAACCTGSLEKVINPNISMDAAAILFHPMTSSLLHKYAPVMDRIWIKEGDYLTRRFVFSAEAVESLKEMAKSERVPNPSSYAAISCFVWKHAMESSWAASGSRRPSIAAHAVNLRPRMQHHHGTNLLGGILGNLVFSAIAKFAPNDHNLESSIEVKLSELVEEEKAAIEVFENDFLYEVMKGNKDGSSEVLNQVELISSMDLEKLDVFWFTNWKGFWNEVDFGFGKPFLLGSIGNVGTTFRNLVIFVEADQWGEGSLEAIITFENNIMALLESDHNFLAFTSSNPLINAAF</sequence>
<comment type="caution">
    <text evidence="4">The sequence shown here is derived from an EMBL/GenBank/DDBJ whole genome shotgun (WGS) entry which is preliminary data.</text>
</comment>
<name>A0A2P5A5Z4_PARAD</name>
<dbReference type="PANTHER" id="PTHR31623:SF20">
    <property type="entry name" value="VINORINE SYNTHASE-LIKE"/>
    <property type="match status" value="1"/>
</dbReference>
<dbReference type="EMBL" id="JXTB01000890">
    <property type="protein sequence ID" value="PON31967.1"/>
    <property type="molecule type" value="Genomic_DNA"/>
</dbReference>
<dbReference type="GO" id="GO:0016746">
    <property type="term" value="F:acyltransferase activity"/>
    <property type="evidence" value="ECO:0007669"/>
    <property type="project" value="UniProtKB-KW"/>
</dbReference>
<dbReference type="OrthoDB" id="1862401at2759"/>
<accession>A0A2P5A5Z4</accession>